<feature type="compositionally biased region" description="Acidic residues" evidence="1">
    <location>
        <begin position="34"/>
        <end position="57"/>
    </location>
</feature>
<feature type="region of interest" description="Disordered" evidence="1">
    <location>
        <begin position="24"/>
        <end position="80"/>
    </location>
</feature>
<gene>
    <name evidence="3" type="ORF">DSTB1V02_LOCUS12396</name>
</gene>
<dbReference type="Pfam" id="PF10254">
    <property type="entry name" value="Pacs-1"/>
    <property type="match status" value="1"/>
</dbReference>
<feature type="region of interest" description="Disordered" evidence="1">
    <location>
        <begin position="109"/>
        <end position="261"/>
    </location>
</feature>
<feature type="compositionally biased region" description="Basic residues" evidence="1">
    <location>
        <begin position="211"/>
        <end position="220"/>
    </location>
</feature>
<evidence type="ECO:0000313" key="4">
    <source>
        <dbReference type="Proteomes" id="UP000677054"/>
    </source>
</evidence>
<feature type="compositionally biased region" description="Low complexity" evidence="1">
    <location>
        <begin position="566"/>
        <end position="581"/>
    </location>
</feature>
<dbReference type="EMBL" id="LR904171">
    <property type="protein sequence ID" value="CAD7252638.1"/>
    <property type="molecule type" value="Genomic_DNA"/>
</dbReference>
<protein>
    <recommendedName>
        <fullName evidence="2">Phosphofurin acidic cluster sorting protein 1/2 C-terminal domain-containing protein</fullName>
    </recommendedName>
</protein>
<keyword evidence="4" id="KW-1185">Reference proteome</keyword>
<dbReference type="InterPro" id="IPR019381">
    <property type="entry name" value="PACS1/2_C"/>
</dbReference>
<organism evidence="3">
    <name type="scientific">Darwinula stevensoni</name>
    <dbReference type="NCBI Taxonomy" id="69355"/>
    <lineage>
        <taxon>Eukaryota</taxon>
        <taxon>Metazoa</taxon>
        <taxon>Ecdysozoa</taxon>
        <taxon>Arthropoda</taxon>
        <taxon>Crustacea</taxon>
        <taxon>Oligostraca</taxon>
        <taxon>Ostracoda</taxon>
        <taxon>Podocopa</taxon>
        <taxon>Podocopida</taxon>
        <taxon>Darwinulocopina</taxon>
        <taxon>Darwinuloidea</taxon>
        <taxon>Darwinulidae</taxon>
        <taxon>Darwinula</taxon>
    </lineage>
</organism>
<evidence type="ECO:0000313" key="3">
    <source>
        <dbReference type="EMBL" id="CAD7252638.1"/>
    </source>
</evidence>
<feature type="compositionally biased region" description="Low complexity" evidence="1">
    <location>
        <begin position="153"/>
        <end position="165"/>
    </location>
</feature>
<dbReference type="GO" id="GO:0072659">
    <property type="term" value="P:protein localization to plasma membrane"/>
    <property type="evidence" value="ECO:0007669"/>
    <property type="project" value="TreeGrafter"/>
</dbReference>
<sequence>MQHMGSSSSLARVGIVYKYLETTELRAGSAGERDGEDSDDEDEYSSNEDGSDSEPMMEEPLGPSARKAPRGKDLHTHARQRNLKQRFVALLKRFKVSEDLQTVLAGNQEIEQKLSGGEIMDPEDIDDLLNEFDDLSDSGGEVDNISVSSTPKPSLRPFFSSSRSLVSETVPEQEQGARGSDRMSDENSKKGDSDSHPEHLTDAEGSDPTLHHHHYHHHHPPLASSPPKASSGDERKDKEREKEKEKEKDKEKEKGEKERLSGLTDLLNAGARFFPKDKPSANVGIMLTKDKKLSVLLHKDKDRGALEKTIPAVVEPSPRRVVLEQLGRLFPPDEPGMPENLVILNTCDPQGAHLASLFQQSGDFLPANACPKVICTASAADVKATFVALFSKIQKFCNSNAKAPPSVKVALVGSESHVNAALRTYVEQLATKSPDWLAYLHFLILPLGVNALSKYICSVDSVYNNMFGESGWRDLLEKEDKTKKDTQEVVSRIGRYLGLCCGLLHLPVAEAMVTYKGRGSDEESSQIFIPFVNEVRIAFTEVGASTSVDLEEASPGGQSNFGGSAGPSSLPPVSGSPPQSSHLEVKKDTTPPSSPNISSTNPPLYTQGAEPMDLQLEWWLAPGSKAALEKEREAKEKGKSEVGSGKSSLKAGFWSVIIQRRPPFGQTSSSTFTMTYSLKEKKQKNVIQRLGGKKKENESRSQTVEGINRLVCLAKSHHYSLKVTIDGVEWSGVKFFQLSAQWQTHVRHFPIATMSPVTSSGMEK</sequence>
<dbReference type="EMBL" id="CAJPEV010004654">
    <property type="protein sequence ID" value="CAG0902129.1"/>
    <property type="molecule type" value="Genomic_DNA"/>
</dbReference>
<feature type="compositionally biased region" description="Acidic residues" evidence="1">
    <location>
        <begin position="120"/>
        <end position="136"/>
    </location>
</feature>
<feature type="compositionally biased region" description="Low complexity" evidence="1">
    <location>
        <begin position="221"/>
        <end position="230"/>
    </location>
</feature>
<accession>A0A7R9FRU5</accession>
<feature type="domain" description="Phosphofurin acidic cluster sorting protein 1/2 C-terminal" evidence="2">
    <location>
        <begin position="322"/>
        <end position="754"/>
    </location>
</feature>
<feature type="compositionally biased region" description="Basic and acidic residues" evidence="1">
    <location>
        <begin position="231"/>
        <end position="260"/>
    </location>
</feature>
<dbReference type="PANTHER" id="PTHR13280:SF17">
    <property type="entry name" value="KRUEPPEL TARGET AT 95D, ISOFORM A"/>
    <property type="match status" value="1"/>
</dbReference>
<dbReference type="Proteomes" id="UP000677054">
    <property type="component" value="Unassembled WGS sequence"/>
</dbReference>
<feature type="compositionally biased region" description="Basic and acidic residues" evidence="1">
    <location>
        <begin position="179"/>
        <end position="202"/>
    </location>
</feature>
<reference evidence="3" key="1">
    <citation type="submission" date="2020-11" db="EMBL/GenBank/DDBJ databases">
        <authorList>
            <person name="Tran Van P."/>
        </authorList>
    </citation>
    <scope>NUCLEOTIDE SEQUENCE</scope>
</reference>
<evidence type="ECO:0000256" key="1">
    <source>
        <dbReference type="SAM" id="MobiDB-lite"/>
    </source>
</evidence>
<dbReference type="PANTHER" id="PTHR13280">
    <property type="entry name" value="PHOSPHOFURIN ACIDIC CLUSTER SORTING PROTEIN"/>
    <property type="match status" value="1"/>
</dbReference>
<feature type="region of interest" description="Disordered" evidence="1">
    <location>
        <begin position="550"/>
        <end position="608"/>
    </location>
</feature>
<evidence type="ECO:0000259" key="2">
    <source>
        <dbReference type="Pfam" id="PF10254"/>
    </source>
</evidence>
<name>A0A7R9FRU5_9CRUS</name>
<dbReference type="OrthoDB" id="28829at2759"/>
<dbReference type="AlphaFoldDB" id="A0A7R9FRU5"/>
<proteinExistence type="predicted"/>